<comment type="caution">
    <text evidence="6">The sequence shown here is derived from an EMBL/GenBank/DDBJ whole genome shotgun (WGS) entry which is preliminary data.</text>
</comment>
<organism evidence="6 7">
    <name type="scientific">Entotheonella factor</name>
    <dbReference type="NCBI Taxonomy" id="1429438"/>
    <lineage>
        <taxon>Bacteria</taxon>
        <taxon>Pseudomonadati</taxon>
        <taxon>Nitrospinota/Tectimicrobiota group</taxon>
        <taxon>Candidatus Tectimicrobiota</taxon>
        <taxon>Candidatus Entotheonellia</taxon>
        <taxon>Candidatus Entotheonellales</taxon>
        <taxon>Candidatus Entotheonellaceae</taxon>
        <taxon>Candidatus Entotheonella</taxon>
    </lineage>
</organism>
<keyword evidence="3" id="KW-1015">Disulfide bond</keyword>
<dbReference type="CDD" id="cd02966">
    <property type="entry name" value="TlpA_like_family"/>
    <property type="match status" value="1"/>
</dbReference>
<dbReference type="Pfam" id="PF00578">
    <property type="entry name" value="AhpC-TSA"/>
    <property type="match status" value="1"/>
</dbReference>
<dbReference type="PROSITE" id="PS00194">
    <property type="entry name" value="THIOREDOXIN_1"/>
    <property type="match status" value="1"/>
</dbReference>
<dbReference type="HOGENOM" id="CLU_042529_11_0_7"/>
<keyword evidence="4" id="KW-0676">Redox-active center</keyword>
<sequence length="176" mass="19644">MPVYIWLVIMTLLPAGLLAHAPQFHDFRLVAFSRPFPAPAFELPDLADKVSHLSDFKGQYVLLNFWATWCVPCVEEMPALEKLYQHLRPHGFTVVAVSTDTVETAKIEAFARKLEVTFPILRDVNQTISNKYGARDLPSTFLLNPKGEVIAAAKGARDWASAQALSYFNELLGVSP</sequence>
<dbReference type="InterPro" id="IPR050553">
    <property type="entry name" value="Thioredoxin_ResA/DsbE_sf"/>
</dbReference>
<dbReference type="PANTHER" id="PTHR42852:SF6">
    <property type="entry name" value="THIOL:DISULFIDE INTERCHANGE PROTEIN DSBE"/>
    <property type="match status" value="1"/>
</dbReference>
<dbReference type="GO" id="GO:0017004">
    <property type="term" value="P:cytochrome complex assembly"/>
    <property type="evidence" value="ECO:0007669"/>
    <property type="project" value="UniProtKB-KW"/>
</dbReference>
<dbReference type="GO" id="GO:0030313">
    <property type="term" value="C:cell envelope"/>
    <property type="evidence" value="ECO:0007669"/>
    <property type="project" value="UniProtKB-SubCell"/>
</dbReference>
<dbReference type="GO" id="GO:0016491">
    <property type="term" value="F:oxidoreductase activity"/>
    <property type="evidence" value="ECO:0007669"/>
    <property type="project" value="InterPro"/>
</dbReference>
<dbReference type="SUPFAM" id="SSF52833">
    <property type="entry name" value="Thioredoxin-like"/>
    <property type="match status" value="1"/>
</dbReference>
<dbReference type="Proteomes" id="UP000019141">
    <property type="component" value="Unassembled WGS sequence"/>
</dbReference>
<dbReference type="GO" id="GO:0016209">
    <property type="term" value="F:antioxidant activity"/>
    <property type="evidence" value="ECO:0007669"/>
    <property type="project" value="InterPro"/>
</dbReference>
<name>W4LA52_ENTF1</name>
<accession>W4LA52</accession>
<protein>
    <recommendedName>
        <fullName evidence="5">Thioredoxin domain-containing protein</fullName>
    </recommendedName>
</protein>
<reference evidence="6 7" key="1">
    <citation type="journal article" date="2014" name="Nature">
        <title>An environmental bacterial taxon with a large and distinct metabolic repertoire.</title>
        <authorList>
            <person name="Wilson M.C."/>
            <person name="Mori T."/>
            <person name="Ruckert C."/>
            <person name="Uria A.R."/>
            <person name="Helf M.J."/>
            <person name="Takada K."/>
            <person name="Gernert C."/>
            <person name="Steffens U.A."/>
            <person name="Heycke N."/>
            <person name="Schmitt S."/>
            <person name="Rinke C."/>
            <person name="Helfrich E.J."/>
            <person name="Brachmann A.O."/>
            <person name="Gurgui C."/>
            <person name="Wakimoto T."/>
            <person name="Kracht M."/>
            <person name="Crusemann M."/>
            <person name="Hentschel U."/>
            <person name="Abe I."/>
            <person name="Matsunaga S."/>
            <person name="Kalinowski J."/>
            <person name="Takeyama H."/>
            <person name="Piel J."/>
        </authorList>
    </citation>
    <scope>NUCLEOTIDE SEQUENCE [LARGE SCALE GENOMIC DNA]</scope>
    <source>
        <strain evidence="7">TSY1</strain>
    </source>
</reference>
<keyword evidence="7" id="KW-1185">Reference proteome</keyword>
<evidence type="ECO:0000256" key="3">
    <source>
        <dbReference type="ARBA" id="ARBA00023157"/>
    </source>
</evidence>
<evidence type="ECO:0000259" key="5">
    <source>
        <dbReference type="PROSITE" id="PS51352"/>
    </source>
</evidence>
<dbReference type="PANTHER" id="PTHR42852">
    <property type="entry name" value="THIOL:DISULFIDE INTERCHANGE PROTEIN DSBE"/>
    <property type="match status" value="1"/>
</dbReference>
<dbReference type="InterPro" id="IPR017937">
    <property type="entry name" value="Thioredoxin_CS"/>
</dbReference>
<evidence type="ECO:0000313" key="6">
    <source>
        <dbReference type="EMBL" id="ETW94978.1"/>
    </source>
</evidence>
<dbReference type="InterPro" id="IPR000866">
    <property type="entry name" value="AhpC/TSA"/>
</dbReference>
<dbReference type="InterPro" id="IPR013766">
    <property type="entry name" value="Thioredoxin_domain"/>
</dbReference>
<dbReference type="AlphaFoldDB" id="W4LA52"/>
<evidence type="ECO:0000256" key="4">
    <source>
        <dbReference type="ARBA" id="ARBA00023284"/>
    </source>
</evidence>
<keyword evidence="2" id="KW-0201">Cytochrome c-type biogenesis</keyword>
<dbReference type="Gene3D" id="3.40.30.10">
    <property type="entry name" value="Glutaredoxin"/>
    <property type="match status" value="1"/>
</dbReference>
<feature type="domain" description="Thioredoxin" evidence="5">
    <location>
        <begin position="32"/>
        <end position="173"/>
    </location>
</feature>
<comment type="subcellular location">
    <subcellularLocation>
        <location evidence="1">Cell envelope</location>
    </subcellularLocation>
</comment>
<evidence type="ECO:0000256" key="2">
    <source>
        <dbReference type="ARBA" id="ARBA00022748"/>
    </source>
</evidence>
<evidence type="ECO:0000313" key="7">
    <source>
        <dbReference type="Proteomes" id="UP000019141"/>
    </source>
</evidence>
<dbReference type="PROSITE" id="PS51352">
    <property type="entry name" value="THIOREDOXIN_2"/>
    <property type="match status" value="1"/>
</dbReference>
<dbReference type="InterPro" id="IPR036249">
    <property type="entry name" value="Thioredoxin-like_sf"/>
</dbReference>
<dbReference type="EMBL" id="AZHW01000976">
    <property type="protein sequence ID" value="ETW94978.1"/>
    <property type="molecule type" value="Genomic_DNA"/>
</dbReference>
<gene>
    <name evidence="6" type="ORF">ETSY1_32540</name>
</gene>
<evidence type="ECO:0000256" key="1">
    <source>
        <dbReference type="ARBA" id="ARBA00004196"/>
    </source>
</evidence>
<proteinExistence type="predicted"/>